<evidence type="ECO:0000256" key="1">
    <source>
        <dbReference type="SAM" id="MobiDB-lite"/>
    </source>
</evidence>
<proteinExistence type="predicted"/>
<dbReference type="VEuPathDB" id="FungiDB:ACLA_099010"/>
<dbReference type="OrthoDB" id="3469225at2759"/>
<accession>A1CN21</accession>
<dbReference type="GeneID" id="4702532"/>
<protein>
    <submittedName>
        <fullName evidence="2">Uncharacterized protein</fullName>
    </submittedName>
</protein>
<dbReference type="RefSeq" id="XP_001270384.1">
    <property type="nucleotide sequence ID" value="XM_001270383.1"/>
</dbReference>
<sequence length="424" mass="48125">MFIPYTTPSSKCNHNTRRVINTIVAVNASDRRRLHNRVDNINAARESSDGMRILDWFQTPDSPLPARGRRQHQKPLADEGQGPENVARLTAAGPIVPSIKASIAESRFYPISGLEGDSRGPLVFHGLSYYEAILYHRQRLLDAVHSRLSRRQVDDVLIQTICIMISVDEYLGFSEYRPAHLKGLRDVMKIREAHNTPRRSRSNLDPSSVATYLSTAMLVLTSKKMVEFHLESNLFQYSNALAAPATCLPSPSSARELEMRMKGLPPGFADLIRRGILAEKMISLLGNFSSWFVQGMGTQPTNRESWRYSNFQPENRLEECISTALLCLADDLSSMELWALPPLADCMMWMSTVIAIPRNKTLIAHDDQMALLRRSIGNKSLHRFSDEIEVVLQRFFYDQSRVMDWQEAWNLALTVTNDQPLSDF</sequence>
<evidence type="ECO:0000313" key="3">
    <source>
        <dbReference type="Proteomes" id="UP000006701"/>
    </source>
</evidence>
<keyword evidence="3" id="KW-1185">Reference proteome</keyword>
<evidence type="ECO:0000313" key="2">
    <source>
        <dbReference type="EMBL" id="EAW08958.1"/>
    </source>
</evidence>
<dbReference type="Proteomes" id="UP000006701">
    <property type="component" value="Unassembled WGS sequence"/>
</dbReference>
<dbReference type="AlphaFoldDB" id="A1CN21"/>
<gene>
    <name evidence="2" type="ORF">ACLA_099010</name>
</gene>
<dbReference type="KEGG" id="act:ACLA_099010"/>
<dbReference type="EMBL" id="DS027058">
    <property type="protein sequence ID" value="EAW08958.1"/>
    <property type="molecule type" value="Genomic_DNA"/>
</dbReference>
<dbReference type="eggNOG" id="ENOG502SHB7">
    <property type="taxonomic scope" value="Eukaryota"/>
</dbReference>
<dbReference type="HOGENOM" id="CLU_051213_0_0_1"/>
<reference evidence="2 3" key="1">
    <citation type="journal article" date="2008" name="PLoS Genet.">
        <title>Genomic islands in the pathogenic filamentous fungus Aspergillus fumigatus.</title>
        <authorList>
            <person name="Fedorova N.D."/>
            <person name="Khaldi N."/>
            <person name="Joardar V.S."/>
            <person name="Maiti R."/>
            <person name="Amedeo P."/>
            <person name="Anderson M.J."/>
            <person name="Crabtree J."/>
            <person name="Silva J.C."/>
            <person name="Badger J.H."/>
            <person name="Albarraq A."/>
            <person name="Angiuoli S."/>
            <person name="Bussey H."/>
            <person name="Bowyer P."/>
            <person name="Cotty P.J."/>
            <person name="Dyer P.S."/>
            <person name="Egan A."/>
            <person name="Galens K."/>
            <person name="Fraser-Liggett C.M."/>
            <person name="Haas B.J."/>
            <person name="Inman J.M."/>
            <person name="Kent R."/>
            <person name="Lemieux S."/>
            <person name="Malavazi I."/>
            <person name="Orvis J."/>
            <person name="Roemer T."/>
            <person name="Ronning C.M."/>
            <person name="Sundaram J.P."/>
            <person name="Sutton G."/>
            <person name="Turner G."/>
            <person name="Venter J.C."/>
            <person name="White O.R."/>
            <person name="Whitty B.R."/>
            <person name="Youngman P."/>
            <person name="Wolfe K.H."/>
            <person name="Goldman G.H."/>
            <person name="Wortman J.R."/>
            <person name="Jiang B."/>
            <person name="Denning D.W."/>
            <person name="Nierman W.C."/>
        </authorList>
    </citation>
    <scope>NUCLEOTIDE SEQUENCE [LARGE SCALE GENOMIC DNA]</scope>
    <source>
        <strain evidence="3">ATCC 1007 / CBS 513.65 / DSM 816 / NCTC 3887 / NRRL 1</strain>
    </source>
</reference>
<organism evidence="2 3">
    <name type="scientific">Aspergillus clavatus (strain ATCC 1007 / CBS 513.65 / DSM 816 / NCTC 3887 / NRRL 1 / QM 1276 / 107)</name>
    <dbReference type="NCBI Taxonomy" id="344612"/>
    <lineage>
        <taxon>Eukaryota</taxon>
        <taxon>Fungi</taxon>
        <taxon>Dikarya</taxon>
        <taxon>Ascomycota</taxon>
        <taxon>Pezizomycotina</taxon>
        <taxon>Eurotiomycetes</taxon>
        <taxon>Eurotiomycetidae</taxon>
        <taxon>Eurotiales</taxon>
        <taxon>Aspergillaceae</taxon>
        <taxon>Aspergillus</taxon>
        <taxon>Aspergillus subgen. Fumigati</taxon>
    </lineage>
</organism>
<feature type="region of interest" description="Disordered" evidence="1">
    <location>
        <begin position="61"/>
        <end position="84"/>
    </location>
</feature>
<name>A1CN21_ASPCL</name>